<dbReference type="AlphaFoldDB" id="A0A521AUX3"/>
<dbReference type="OrthoDB" id="788337at2"/>
<accession>A0A521AUX3</accession>
<gene>
    <name evidence="1" type="ORF">SAMN06265350_101427</name>
</gene>
<evidence type="ECO:0000313" key="1">
    <source>
        <dbReference type="EMBL" id="SMO38626.1"/>
    </source>
</evidence>
<name>A0A521AUX3_9SPHI</name>
<evidence type="ECO:0000313" key="2">
    <source>
        <dbReference type="Proteomes" id="UP000315971"/>
    </source>
</evidence>
<dbReference type="EMBL" id="FXSZ01000001">
    <property type="protein sequence ID" value="SMO38626.1"/>
    <property type="molecule type" value="Genomic_DNA"/>
</dbReference>
<dbReference type="SUPFAM" id="SSF53218">
    <property type="entry name" value="Molybdenum cofactor biosynthesis proteins"/>
    <property type="match status" value="1"/>
</dbReference>
<protein>
    <submittedName>
        <fullName evidence="1">Molybdopterin biosynthesis enzyme</fullName>
    </submittedName>
</protein>
<keyword evidence="2" id="KW-1185">Reference proteome</keyword>
<organism evidence="1 2">
    <name type="scientific">Solitalea koreensis</name>
    <dbReference type="NCBI Taxonomy" id="543615"/>
    <lineage>
        <taxon>Bacteria</taxon>
        <taxon>Pseudomonadati</taxon>
        <taxon>Bacteroidota</taxon>
        <taxon>Sphingobacteriia</taxon>
        <taxon>Sphingobacteriales</taxon>
        <taxon>Sphingobacteriaceae</taxon>
        <taxon>Solitalea</taxon>
    </lineage>
</organism>
<dbReference type="Gene3D" id="3.40.980.10">
    <property type="entry name" value="MoaB/Mog-like domain"/>
    <property type="match status" value="1"/>
</dbReference>
<proteinExistence type="predicted"/>
<dbReference type="UniPathway" id="UPA00344"/>
<dbReference type="GO" id="GO:0032324">
    <property type="term" value="P:molybdopterin cofactor biosynthetic process"/>
    <property type="evidence" value="ECO:0007669"/>
    <property type="project" value="InterPro"/>
</dbReference>
<dbReference type="Proteomes" id="UP000315971">
    <property type="component" value="Unassembled WGS sequence"/>
</dbReference>
<dbReference type="InterPro" id="IPR036688">
    <property type="entry name" value="MoeA_C_domain_IV_sf"/>
</dbReference>
<dbReference type="InterPro" id="IPR036425">
    <property type="entry name" value="MoaB/Mog-like_dom_sf"/>
</dbReference>
<dbReference type="Gene3D" id="2.40.340.10">
    <property type="entry name" value="MoeA, C-terminal, domain IV"/>
    <property type="match status" value="1"/>
</dbReference>
<dbReference type="RefSeq" id="WP_142601039.1">
    <property type="nucleotide sequence ID" value="NZ_FXSZ01000001.1"/>
</dbReference>
<sequence length="304" mass="34497">MTSVDETLFLINHNFSPQQSIIKVPFSDALNLFLAEDLLIPEQPILTRNRIEKTNFAISETLIAKGSLLRPYEMGILLRQGIEEIMVYKPIQARVQPVYSDRYPYKPIIAPLISNIFRNFEGVNISEERVLMANRDETIPRLEALSSQSDIVFFTGYDLDWVMPLLERLGIIFFVKSVTQQPGSSLMIGIKNNKAIFILPPQQPGALLSAELYGRLALAQLLNRKTEPLRATSATIYQNKTQNTHFSIGRYSIFDKEIIVNFRQNVNELTLSDFVNANCYVKILPQTNVKKGQSVEITPFIAKG</sequence>
<reference evidence="1 2" key="1">
    <citation type="submission" date="2017-05" db="EMBL/GenBank/DDBJ databases">
        <authorList>
            <person name="Varghese N."/>
            <person name="Submissions S."/>
        </authorList>
    </citation>
    <scope>NUCLEOTIDE SEQUENCE [LARGE SCALE GENOMIC DNA]</scope>
    <source>
        <strain evidence="1 2">DSM 21342</strain>
    </source>
</reference>